<gene>
    <name evidence="2" type="primary">osp_3</name>
    <name evidence="2" type="ORF">CEXT_519831</name>
</gene>
<dbReference type="EMBL" id="BPLR01015393">
    <property type="protein sequence ID" value="GIY75810.1"/>
    <property type="molecule type" value="Genomic_DNA"/>
</dbReference>
<reference evidence="2 3" key="1">
    <citation type="submission" date="2021-06" db="EMBL/GenBank/DDBJ databases">
        <title>Caerostris extrusa draft genome.</title>
        <authorList>
            <person name="Kono N."/>
            <person name="Arakawa K."/>
        </authorList>
    </citation>
    <scope>NUCLEOTIDE SEQUENCE [LARGE SCALE GENOMIC DNA]</scope>
</reference>
<comment type="caution">
    <text evidence="2">The sequence shown here is derived from an EMBL/GenBank/DDBJ whole genome shotgun (WGS) entry which is preliminary data.</text>
</comment>
<keyword evidence="1" id="KW-0175">Coiled coil</keyword>
<protein>
    <submittedName>
        <fullName evidence="2">Protein outspread</fullName>
    </submittedName>
</protein>
<proteinExistence type="predicted"/>
<organism evidence="2 3">
    <name type="scientific">Caerostris extrusa</name>
    <name type="common">Bark spider</name>
    <name type="synonym">Caerostris bankana</name>
    <dbReference type="NCBI Taxonomy" id="172846"/>
    <lineage>
        <taxon>Eukaryota</taxon>
        <taxon>Metazoa</taxon>
        <taxon>Ecdysozoa</taxon>
        <taxon>Arthropoda</taxon>
        <taxon>Chelicerata</taxon>
        <taxon>Arachnida</taxon>
        <taxon>Araneae</taxon>
        <taxon>Araneomorphae</taxon>
        <taxon>Entelegynae</taxon>
        <taxon>Araneoidea</taxon>
        <taxon>Araneidae</taxon>
        <taxon>Caerostris</taxon>
    </lineage>
</organism>
<dbReference type="AlphaFoldDB" id="A0AAV4W2Y0"/>
<name>A0AAV4W2Y0_CAEEX</name>
<dbReference type="Proteomes" id="UP001054945">
    <property type="component" value="Unassembled WGS sequence"/>
</dbReference>
<sequence>MALCNTLIEVPVKDNVNKPHINSMEKYITSIAVDVHRVAELQLSGIKNQTSFLFKAEQEKVNLWCSIVDKAIKENLDCFMEEMKEECPMVHESTISIFSLNESARQEIANCVTELSFFSVSYAILNSLLCESVPEGIAIDSSPSTYLSGGEYVDKLWKTFQHSKSNILSNPGFFECLQCTILNNLLTDPTQDMNWVDYIQKYNFFNPRKNEWLNFLAENERANASKNCDGLFSKPSGSNSKDVCNNVTCNECEKWIKKFCMSEKQHELDIQALESKYTRELHQLEECLTKNNKVHEQEMLQKENELESTTVQLQLLKNEYEEQIQTLKDLYEQKLQFNSDQILEDNIREAYKTEIEDLKEMFKKGLVAIENSHYRITSEMEKKHRDEISVLQAEKEKALELEAQATITGNSRLQIVLSFEAIKRSHEQQLREETALMKEDLLKKLQNSEHDSFFCKYRNDLENFEI</sequence>
<accession>A0AAV4W2Y0</accession>
<evidence type="ECO:0000313" key="3">
    <source>
        <dbReference type="Proteomes" id="UP001054945"/>
    </source>
</evidence>
<feature type="coiled-coil region" evidence="1">
    <location>
        <begin position="285"/>
        <end position="333"/>
    </location>
</feature>
<evidence type="ECO:0000313" key="2">
    <source>
        <dbReference type="EMBL" id="GIY75810.1"/>
    </source>
</evidence>
<keyword evidence="3" id="KW-1185">Reference proteome</keyword>
<evidence type="ECO:0000256" key="1">
    <source>
        <dbReference type="SAM" id="Coils"/>
    </source>
</evidence>